<feature type="compositionally biased region" description="Low complexity" evidence="3">
    <location>
        <begin position="1241"/>
        <end position="1250"/>
    </location>
</feature>
<sequence>MKVIGCDELILNVQRLKAYGRRIARSSKVHALNRCDSMGSIGHRTLLQFLETDDLAGMKTFLGTRHLQVDDRDENNTTVLMVACGRGAASFVKELIARGADVQAQDLDNWTPMHFAAKAGHVEIVEMLLENGAQLEARDMGGWTPLMWSSYKGHTQCCSLLLQNNADFAAHGNYHLNPLLWASGRGHTEIVRLLVNSGAKVNYGTTPLVWACRKGKSEIVDILLKAGANVDTAGMYSWTPLLVSVSGGFQECVTLLLERKPNVNALDKDGMTALSIACREGQTEIASALIAAGAYLNVQDRAGDTPLINAVKGGHRTVVDILMKRHVDVDIQGKDKKTALYMAVEKGHTAIVKLILQSNPDLELSTKDGDTALLRAVRNRNLEIVQMLLERKAKVGATDKRGDTCLHVAMRARSKAIVEALLSNPKYGQLLYRSNKEGETPYAIDAAHQKTILGQVFGNRRLNANEDSEGMLGYGLYSSALADVLSEPTLTTPITVGLYAKWGSGKSFLLAKLREEMKTFAHSWSEPQINASWLFFLICLHLAIVIGTVVGLASGSYVWGLATAGILLVLIYALEILFNFLDRRYDLDWLYVLSHAMSRKLGRLRLILQVAFCHPPGPKNDQQPMPVRFHFAEASSAAPNGEAAVALMLASLFDAIELHYGSLPTGLYRAFRPRPLKANGGWKWRKMCCMPVVLVFELGLLGVLATASLAIIHSEQDIGAREEIAVTIYVLLGFLLAGAIANLHAWSKLAKALFMSQGKHLKQAFSNNEAAPLTALGAEVSLMTDMVRCLDAFTGQQSRLVGVVDALDSCDTERTLTILNAIQTLLSGPQRPFVLLLAVDPHVIAKAAEANSRRLFTEGGIGGHDFLRNLVHLPVYLQNSGLRKVQRAQNTALNTHRRMMPDMGRDDDQPTGHLGHSASARRLSNASEIMSSQEKLRAMPGSSRGGSKKLRVSDSIASSIGSNLHKLGQNPPMDLSKIILTDDYFSDVNPRSMRRLMNVIYITVRLLKAFQIEFSWYRLSSWINLTEQWPLRASMIVLEHDQAGDSIDDSVSLQTVYDKVRPKLTCLREAVALLDLDRDERKLDAFLQLHKSDLLVSDLRIFLPFTINLDPYLRKVLKEDQQAMEDEGIIIPMKSTLPPLRPSGGGYVTGTRHHHAGILQHSAQQQQQQQVNNLANWPNFYNPQPAAMALMNYYNQNLANLLTPAGASALLGDALAGKQQQNAALNSALSGIERNDSDQHSSNVGSSASSGTIGRGKGSFHQKASNGGLPATVPPIDIDLSNVQLSTLTVDQLIELLEKVTDLKPAMERTGPILRENAISGRVLMYCNLEELKSVLNLSFGHWEMFKLLITALRESNQATQPAQRKLSKTTSFAKGTNGGPNDTIGELQDPIAQSTPPFGSASSSFQPIRQKSQNLLEKQVTLEEQMICGALQTLNEDAFEDVVSSERASPTGEMYSQFSLAPIRESSELSLQPRLTYNLTNPNLTELVATSNGTLNGDNGADESESELRFQFGRGSIGAVGGHHSRSHSLHDDALSSTASILKPTGSIRKGDVKRVTMCDSDGNLTPTFIEVLNEKLSKSGKLSGKASARMQIPYMKVAIYSLTFLTYAYTGYGSNMIANLRDAIIAAEAVFGDVMKNVLHVAKKFKVVHEVFDAAVEENCVYKCPGDITPARNKFYVPQSDGCGSLGMKISTEYLPAVEMEQCCNAHDICYDTCNSDKELCDLDFKRCLYRYCDDYEKNVVGDIVVKGCKAAAKMLFTGTLTLGCKSYLDSQQRCCYCPPEKTEKSDKPYAGTERPQGKEYKEKDKGKDKNKYGWKDL</sequence>
<reference evidence="7 8" key="1">
    <citation type="journal article" date="2017" name="G3 (Bethesda)">
        <title>The Physical Genome Mapping of Anopheles albimanus Corrected Scaffold Misassemblies and Identified Interarm Rearrangements in Genus Anopheles.</title>
        <authorList>
            <person name="Artemov G.N."/>
            <person name="Peery A.N."/>
            <person name="Jiang X."/>
            <person name="Tu Z."/>
            <person name="Stegniy V.N."/>
            <person name="Sharakhova M.V."/>
            <person name="Sharakhov I.V."/>
        </authorList>
    </citation>
    <scope>NUCLEOTIDE SEQUENCE [LARGE SCALE GENOMIC DNA]</scope>
    <source>
        <strain evidence="7 8">ALBI9_A</strain>
    </source>
</reference>
<reference evidence="7" key="2">
    <citation type="submission" date="2022-08" db="UniProtKB">
        <authorList>
            <consortium name="EnsemblMetazoa"/>
        </authorList>
    </citation>
    <scope>IDENTIFICATION</scope>
    <source>
        <strain evidence="7">STECLA/ALBI9_A</strain>
    </source>
</reference>
<feature type="region of interest" description="Disordered" evidence="3">
    <location>
        <begin position="1781"/>
        <end position="1820"/>
    </location>
</feature>
<evidence type="ECO:0000256" key="3">
    <source>
        <dbReference type="SAM" id="MobiDB-lite"/>
    </source>
</evidence>
<dbReference type="GO" id="GO:0050482">
    <property type="term" value="P:arachidonate secretion"/>
    <property type="evidence" value="ECO:0007669"/>
    <property type="project" value="InterPro"/>
</dbReference>
<keyword evidence="4" id="KW-0812">Transmembrane</keyword>
<dbReference type="PROSITE" id="PS00118">
    <property type="entry name" value="PA2_HIS"/>
    <property type="match status" value="1"/>
</dbReference>
<feature type="transmembrane region" description="Helical" evidence="4">
    <location>
        <begin position="559"/>
        <end position="581"/>
    </location>
</feature>
<dbReference type="VEuPathDB" id="VectorBase:AALB20_034817"/>
<feature type="region of interest" description="Disordered" evidence="3">
    <location>
        <begin position="1233"/>
        <end position="1268"/>
    </location>
</feature>
<dbReference type="InterPro" id="IPR033113">
    <property type="entry name" value="PLA2_histidine"/>
</dbReference>
<dbReference type="Proteomes" id="UP000069272">
    <property type="component" value="Chromosome 3R"/>
</dbReference>
<dbReference type="VEuPathDB" id="VectorBase:AALB010759"/>
<accession>A0A182FW24</accession>
<feature type="domain" description="KAP NTPase" evidence="5">
    <location>
        <begin position="476"/>
        <end position="1006"/>
    </location>
</feature>
<dbReference type="GO" id="GO:0004623">
    <property type="term" value="F:phospholipase A2 activity"/>
    <property type="evidence" value="ECO:0007669"/>
    <property type="project" value="InterPro"/>
</dbReference>
<dbReference type="VEuPathDB" id="VectorBase:AALB20_028113"/>
<organism evidence="7 8">
    <name type="scientific">Anopheles albimanus</name>
    <name type="common">New world malaria mosquito</name>
    <dbReference type="NCBI Taxonomy" id="7167"/>
    <lineage>
        <taxon>Eukaryota</taxon>
        <taxon>Metazoa</taxon>
        <taxon>Ecdysozoa</taxon>
        <taxon>Arthropoda</taxon>
        <taxon>Hexapoda</taxon>
        <taxon>Insecta</taxon>
        <taxon>Pterygota</taxon>
        <taxon>Neoptera</taxon>
        <taxon>Endopterygota</taxon>
        <taxon>Diptera</taxon>
        <taxon>Nematocera</taxon>
        <taxon>Culicoidea</taxon>
        <taxon>Culicidae</taxon>
        <taxon>Anophelinae</taxon>
        <taxon>Anopheles</taxon>
    </lineage>
</organism>
<dbReference type="SUPFAM" id="SSF48619">
    <property type="entry name" value="Phospholipase A2, PLA2"/>
    <property type="match status" value="1"/>
</dbReference>
<dbReference type="InterPro" id="IPR013761">
    <property type="entry name" value="SAM/pointed_sf"/>
</dbReference>
<feature type="transmembrane region" description="Helical" evidence="4">
    <location>
        <begin position="724"/>
        <end position="746"/>
    </location>
</feature>
<keyword evidence="8" id="KW-1185">Reference proteome</keyword>
<name>A0A182FW24_ANOAL</name>
<dbReference type="InterPro" id="IPR052771">
    <property type="entry name" value="Neurotrophin_sig_adaptor"/>
</dbReference>
<dbReference type="EnsemblMetazoa" id="AALB010759-RA">
    <property type="protein sequence ID" value="AALB010759-PA"/>
    <property type="gene ID" value="AALB010759"/>
</dbReference>
<feature type="compositionally biased region" description="Polar residues" evidence="3">
    <location>
        <begin position="1392"/>
        <end position="1407"/>
    </location>
</feature>
<dbReference type="Gene3D" id="1.25.40.20">
    <property type="entry name" value="Ankyrin repeat-containing domain"/>
    <property type="match status" value="2"/>
</dbReference>
<dbReference type="GO" id="GO:0019887">
    <property type="term" value="F:protein kinase regulator activity"/>
    <property type="evidence" value="ECO:0007669"/>
    <property type="project" value="TreeGrafter"/>
</dbReference>
<feature type="compositionally biased region" description="Basic and acidic residues" evidence="3">
    <location>
        <begin position="899"/>
        <end position="910"/>
    </location>
</feature>
<feature type="domain" description="Kinase D-interacting substrate of 220 kDa-like SAM" evidence="6">
    <location>
        <begin position="1281"/>
        <end position="1361"/>
    </location>
</feature>
<dbReference type="Pfam" id="PF23307">
    <property type="entry name" value="SAM_KIDINS220"/>
    <property type="match status" value="1"/>
</dbReference>
<dbReference type="GO" id="GO:0005576">
    <property type="term" value="C:extracellular region"/>
    <property type="evidence" value="ECO:0007669"/>
    <property type="project" value="UniProtKB-SubCell"/>
</dbReference>
<feature type="compositionally biased region" description="Basic and acidic residues" evidence="3">
    <location>
        <begin position="1798"/>
        <end position="1820"/>
    </location>
</feature>
<evidence type="ECO:0000256" key="2">
    <source>
        <dbReference type="ARBA" id="ARBA00022525"/>
    </source>
</evidence>
<dbReference type="InterPro" id="IPR010711">
    <property type="entry name" value="PLA2G12"/>
</dbReference>
<dbReference type="PROSITE" id="PS50297">
    <property type="entry name" value="ANK_REP_REGION"/>
    <property type="match status" value="8"/>
</dbReference>
<dbReference type="Pfam" id="PF00023">
    <property type="entry name" value="Ank"/>
    <property type="match status" value="1"/>
</dbReference>
<evidence type="ECO:0000256" key="1">
    <source>
        <dbReference type="ARBA" id="ARBA00004613"/>
    </source>
</evidence>
<proteinExistence type="predicted"/>
<dbReference type="InterPro" id="IPR036444">
    <property type="entry name" value="PLipase_A2_dom_sf"/>
</dbReference>
<keyword evidence="4" id="KW-1133">Transmembrane helix</keyword>
<dbReference type="SUPFAM" id="SSF48403">
    <property type="entry name" value="Ankyrin repeat"/>
    <property type="match status" value="1"/>
</dbReference>
<comment type="subcellular location">
    <subcellularLocation>
        <location evidence="1">Secreted</location>
    </subcellularLocation>
</comment>
<evidence type="ECO:0000256" key="4">
    <source>
        <dbReference type="SAM" id="Phobius"/>
    </source>
</evidence>
<feature type="transmembrane region" description="Helical" evidence="4">
    <location>
        <begin position="692"/>
        <end position="712"/>
    </location>
</feature>
<dbReference type="SMART" id="SM00248">
    <property type="entry name" value="ANK"/>
    <property type="match status" value="11"/>
</dbReference>
<dbReference type="SUPFAM" id="SSF47769">
    <property type="entry name" value="SAM/Pointed domain"/>
    <property type="match status" value="1"/>
</dbReference>
<dbReference type="InterPro" id="IPR002110">
    <property type="entry name" value="Ankyrin_rpt"/>
</dbReference>
<dbReference type="STRING" id="7167.A0A182FW24"/>
<evidence type="ECO:0000259" key="5">
    <source>
        <dbReference type="Pfam" id="PF07693"/>
    </source>
</evidence>
<dbReference type="Pfam" id="PF12796">
    <property type="entry name" value="Ank_2"/>
    <property type="match status" value="3"/>
</dbReference>
<dbReference type="InterPro" id="IPR036770">
    <property type="entry name" value="Ankyrin_rpt-contain_sf"/>
</dbReference>
<dbReference type="Gene3D" id="1.20.90.10">
    <property type="entry name" value="Phospholipase A2 domain"/>
    <property type="match status" value="1"/>
</dbReference>
<dbReference type="GO" id="GO:0030165">
    <property type="term" value="F:PDZ domain binding"/>
    <property type="evidence" value="ECO:0007669"/>
    <property type="project" value="TreeGrafter"/>
</dbReference>
<keyword evidence="4" id="KW-0472">Membrane</keyword>
<evidence type="ECO:0000313" key="7">
    <source>
        <dbReference type="EnsemblMetazoa" id="AALB010759-PA"/>
    </source>
</evidence>
<dbReference type="PANTHER" id="PTHR24116">
    <property type="entry name" value="KINASE D-INTERACTING SUBSTRATE OF 220 KDA"/>
    <property type="match status" value="1"/>
</dbReference>
<evidence type="ECO:0000313" key="8">
    <source>
        <dbReference type="Proteomes" id="UP000069272"/>
    </source>
</evidence>
<feature type="region of interest" description="Disordered" evidence="3">
    <location>
        <begin position="898"/>
        <end position="952"/>
    </location>
</feature>
<dbReference type="Pfam" id="PF07693">
    <property type="entry name" value="KAP_NTPase"/>
    <property type="match status" value="1"/>
</dbReference>
<dbReference type="Pfam" id="PF06951">
    <property type="entry name" value="PLA2G12"/>
    <property type="match status" value="1"/>
</dbReference>
<feature type="compositionally biased region" description="Polar residues" evidence="3">
    <location>
        <begin position="1359"/>
        <end position="1375"/>
    </location>
</feature>
<dbReference type="PROSITE" id="PS50088">
    <property type="entry name" value="ANK_REPEAT"/>
    <property type="match status" value="9"/>
</dbReference>
<dbReference type="InterPro" id="IPR057092">
    <property type="entry name" value="SAM_KIDINS220"/>
</dbReference>
<feature type="transmembrane region" description="Helical" evidence="4">
    <location>
        <begin position="533"/>
        <end position="553"/>
    </location>
</feature>
<protein>
    <submittedName>
        <fullName evidence="7">Uncharacterized protein</fullName>
    </submittedName>
</protein>
<dbReference type="Gene3D" id="1.10.150.50">
    <property type="entry name" value="Transcription Factor, Ets-1"/>
    <property type="match status" value="1"/>
</dbReference>
<dbReference type="GO" id="GO:0006644">
    <property type="term" value="P:phospholipid metabolic process"/>
    <property type="evidence" value="ECO:0007669"/>
    <property type="project" value="InterPro"/>
</dbReference>
<feature type="compositionally biased region" description="Polar residues" evidence="3">
    <location>
        <begin position="922"/>
        <end position="933"/>
    </location>
</feature>
<evidence type="ECO:0000259" key="6">
    <source>
        <dbReference type="Pfam" id="PF23307"/>
    </source>
</evidence>
<dbReference type="PRINTS" id="PR01415">
    <property type="entry name" value="ANKYRIN"/>
</dbReference>
<keyword evidence="2" id="KW-0964">Secreted</keyword>
<dbReference type="PANTHER" id="PTHR24116:SF0">
    <property type="entry name" value="KINASE D-INTERACTING SUBSTRATE OF 220 KDA"/>
    <property type="match status" value="1"/>
</dbReference>
<feature type="region of interest" description="Disordered" evidence="3">
    <location>
        <begin position="1359"/>
        <end position="1407"/>
    </location>
</feature>
<dbReference type="GO" id="GO:0016042">
    <property type="term" value="P:lipid catabolic process"/>
    <property type="evidence" value="ECO:0007669"/>
    <property type="project" value="InterPro"/>
</dbReference>
<dbReference type="GO" id="GO:0005509">
    <property type="term" value="F:calcium ion binding"/>
    <property type="evidence" value="ECO:0007669"/>
    <property type="project" value="InterPro"/>
</dbReference>
<dbReference type="InterPro" id="IPR011646">
    <property type="entry name" value="KAP_P-loop"/>
</dbReference>